<dbReference type="EMBL" id="CP039375">
    <property type="protein sequence ID" value="QCD66993.1"/>
    <property type="molecule type" value="Genomic_DNA"/>
</dbReference>
<protein>
    <submittedName>
        <fullName evidence="2">Uncharacterized protein</fullName>
    </submittedName>
</protein>
<evidence type="ECO:0000313" key="2">
    <source>
        <dbReference type="EMBL" id="QCD66993.1"/>
    </source>
</evidence>
<accession>A0A4D6KN94</accession>
<dbReference type="AlphaFoldDB" id="A0A4D6KN94"/>
<organism evidence="2 3">
    <name type="scientific">Halomicrobium mukohataei</name>
    <dbReference type="NCBI Taxonomy" id="57705"/>
    <lineage>
        <taxon>Archaea</taxon>
        <taxon>Methanobacteriati</taxon>
        <taxon>Methanobacteriota</taxon>
        <taxon>Stenosarchaea group</taxon>
        <taxon>Halobacteria</taxon>
        <taxon>Halobacteriales</taxon>
        <taxon>Haloarculaceae</taxon>
        <taxon>Halomicrobium</taxon>
    </lineage>
</organism>
<sequence>MAYPWRRRVGLIRTVVGVYPVDRTTVCGRSGNDLQLSVSEIGYHSVTWFGTEPIYLAGDNERVRANRCHPRFPRSQTRPARSSSPST</sequence>
<dbReference type="KEGG" id="halz:E5139_15575"/>
<evidence type="ECO:0000313" key="3">
    <source>
        <dbReference type="Proteomes" id="UP000297053"/>
    </source>
</evidence>
<dbReference type="Proteomes" id="UP000297053">
    <property type="component" value="Chromosome"/>
</dbReference>
<feature type="compositionally biased region" description="Polar residues" evidence="1">
    <location>
        <begin position="74"/>
        <end position="87"/>
    </location>
</feature>
<proteinExistence type="predicted"/>
<gene>
    <name evidence="2" type="ORF">E5139_15575</name>
</gene>
<name>A0A4D6KN94_9EURY</name>
<reference evidence="2 3" key="2">
    <citation type="submission" date="2019-04" db="EMBL/GenBank/DDBJ databases">
        <authorList>
            <person name="Yang S."/>
            <person name="Wei W."/>
        </authorList>
    </citation>
    <scope>NUCLEOTIDE SEQUENCE [LARGE SCALE GENOMIC DNA]</scope>
    <source>
        <strain evidence="3">ZP60</strain>
    </source>
</reference>
<evidence type="ECO:0000256" key="1">
    <source>
        <dbReference type="SAM" id="MobiDB-lite"/>
    </source>
</evidence>
<reference evidence="2 3" key="1">
    <citation type="submission" date="2019-04" db="EMBL/GenBank/DDBJ databases">
        <title>Complete genome sequence of Arthrobacter sp. ZXY-2 associated with effective atrazine degradation and salt adaptation.</title>
        <authorList>
            <person name="Zhao X."/>
        </authorList>
    </citation>
    <scope>NUCLEOTIDE SEQUENCE [LARGE SCALE GENOMIC DNA]</scope>
    <source>
        <strain evidence="3">ZP60</strain>
    </source>
</reference>
<feature type="region of interest" description="Disordered" evidence="1">
    <location>
        <begin position="68"/>
        <end position="87"/>
    </location>
</feature>